<dbReference type="Gene3D" id="3.90.1690.10">
    <property type="entry name" value="phage-related protein like domain"/>
    <property type="match status" value="1"/>
</dbReference>
<name>A0A9X1NBR5_9ACTN</name>
<dbReference type="InterPro" id="IPR053738">
    <property type="entry name" value="Lambda_capsid_assembly"/>
</dbReference>
<protein>
    <submittedName>
        <fullName evidence="1">Uncharacterized protein</fullName>
    </submittedName>
</protein>
<dbReference type="EMBL" id="JAJOMB010000003">
    <property type="protein sequence ID" value="MCD5310804.1"/>
    <property type="molecule type" value="Genomic_DNA"/>
</dbReference>
<keyword evidence="2" id="KW-1185">Reference proteome</keyword>
<dbReference type="AlphaFoldDB" id="A0A9X1NBR5"/>
<accession>A0A9X1NBR5</accession>
<evidence type="ECO:0000313" key="1">
    <source>
        <dbReference type="EMBL" id="MCD5310804.1"/>
    </source>
</evidence>
<sequence>MPYPAAPPTLAGEIITINRALKNPTVVQKQIETIADQQMVGEKLLTGRVTAQGGTVLYGVDTSMDLDRGPRAVSAGAEYPRALPKEDVDAIVSTTKYGEDVPLTDEKISREQWAGVNQQMALSVNTTVSFVDSVILSVVSAAVTQTHAATAQWSNAATANTFRDVMLAVAKIRNQGGKTARYNPSVLLTDFISAAYLTSDQKIVQNMPRESGNNIIQSGYFGRLGGLDIWGVPEDSMPAGVDALVADPKQLGFIANEDIQSPEYQGAYTGIQSYVRRDPKANDQYLIRTRRVFAAAVNNPSAAIKITGTK</sequence>
<dbReference type="Proteomes" id="UP001138997">
    <property type="component" value="Unassembled WGS sequence"/>
</dbReference>
<dbReference type="Pfam" id="PF25209">
    <property type="entry name" value="Phage_capsid_4"/>
    <property type="match status" value="1"/>
</dbReference>
<reference evidence="1" key="1">
    <citation type="submission" date="2021-11" db="EMBL/GenBank/DDBJ databases">
        <title>Streptomyces corallinus and Kineosporia corallina sp. nov., two new coral-derived marine actinobacteria.</title>
        <authorList>
            <person name="Buangrab K."/>
            <person name="Sutthacheep M."/>
            <person name="Yeemin T."/>
            <person name="Harunari E."/>
            <person name="Igarashi Y."/>
            <person name="Sripreechasak P."/>
            <person name="Kanchanasin P."/>
            <person name="Tanasupawat S."/>
            <person name="Phongsopitanun W."/>
        </authorList>
    </citation>
    <scope>NUCLEOTIDE SEQUENCE</scope>
    <source>
        <strain evidence="1">JCM 31032</strain>
    </source>
</reference>
<comment type="caution">
    <text evidence="1">The sequence shown here is derived from an EMBL/GenBank/DDBJ whole genome shotgun (WGS) entry which is preliminary data.</text>
</comment>
<evidence type="ECO:0000313" key="2">
    <source>
        <dbReference type="Proteomes" id="UP001138997"/>
    </source>
</evidence>
<proteinExistence type="predicted"/>
<organism evidence="1 2">
    <name type="scientific">Kineosporia babensis</name>
    <dbReference type="NCBI Taxonomy" id="499548"/>
    <lineage>
        <taxon>Bacteria</taxon>
        <taxon>Bacillati</taxon>
        <taxon>Actinomycetota</taxon>
        <taxon>Actinomycetes</taxon>
        <taxon>Kineosporiales</taxon>
        <taxon>Kineosporiaceae</taxon>
        <taxon>Kineosporia</taxon>
    </lineage>
</organism>
<dbReference type="RefSeq" id="WP_231439980.1">
    <property type="nucleotide sequence ID" value="NZ_JAJOMB010000003.1"/>
</dbReference>
<gene>
    <name evidence="1" type="ORF">LR394_07855</name>
</gene>